<name>A0A8T1PLA9_CARIL</name>
<proteinExistence type="predicted"/>
<evidence type="ECO:0000313" key="1">
    <source>
        <dbReference type="EMBL" id="KAG6642007.1"/>
    </source>
</evidence>
<comment type="caution">
    <text evidence="1">The sequence shown here is derived from an EMBL/GenBank/DDBJ whole genome shotgun (WGS) entry which is preliminary data.</text>
</comment>
<organism evidence="1 2">
    <name type="scientific">Carya illinoinensis</name>
    <name type="common">Pecan</name>
    <dbReference type="NCBI Taxonomy" id="32201"/>
    <lineage>
        <taxon>Eukaryota</taxon>
        <taxon>Viridiplantae</taxon>
        <taxon>Streptophyta</taxon>
        <taxon>Embryophyta</taxon>
        <taxon>Tracheophyta</taxon>
        <taxon>Spermatophyta</taxon>
        <taxon>Magnoliopsida</taxon>
        <taxon>eudicotyledons</taxon>
        <taxon>Gunneridae</taxon>
        <taxon>Pentapetalae</taxon>
        <taxon>rosids</taxon>
        <taxon>fabids</taxon>
        <taxon>Fagales</taxon>
        <taxon>Juglandaceae</taxon>
        <taxon>Carya</taxon>
    </lineage>
</organism>
<accession>A0A8T1PLA9</accession>
<dbReference type="Proteomes" id="UP000811609">
    <property type="component" value="Chromosome 9"/>
</dbReference>
<keyword evidence="2" id="KW-1185">Reference proteome</keyword>
<dbReference type="EMBL" id="CM031817">
    <property type="protein sequence ID" value="KAG6642007.1"/>
    <property type="molecule type" value="Genomic_DNA"/>
</dbReference>
<protein>
    <submittedName>
        <fullName evidence="1">Uncharacterized protein</fullName>
    </submittedName>
</protein>
<gene>
    <name evidence="1" type="ORF">CIPAW_09G113400</name>
</gene>
<evidence type="ECO:0000313" key="2">
    <source>
        <dbReference type="Proteomes" id="UP000811609"/>
    </source>
</evidence>
<reference evidence="1" key="1">
    <citation type="submission" date="2020-12" db="EMBL/GenBank/DDBJ databases">
        <title>WGS assembly of Carya illinoinensis cv. Pawnee.</title>
        <authorList>
            <person name="Platts A."/>
            <person name="Shu S."/>
            <person name="Wright S."/>
            <person name="Barry K."/>
            <person name="Edger P."/>
            <person name="Pires J.C."/>
            <person name="Schmutz J."/>
        </authorList>
    </citation>
    <scope>NUCLEOTIDE SEQUENCE</scope>
    <source>
        <tissue evidence="1">Leaf</tissue>
    </source>
</reference>
<sequence>MKFQPFDRENERTDFVGFPRNYLTSSTGGSLVLSAFDLSYINNFRKNRSQWSSTGNIHCRKLQQRVGYTSLSPIITILPESSDNNHMIDLAKVH</sequence>
<dbReference type="AlphaFoldDB" id="A0A8T1PLA9"/>